<protein>
    <submittedName>
        <fullName evidence="2">Uncharacterized protein</fullName>
    </submittedName>
</protein>
<accession>A0A642UEZ3</accession>
<dbReference type="SMART" id="SM00175">
    <property type="entry name" value="RAB"/>
    <property type="match status" value="1"/>
</dbReference>
<dbReference type="VEuPathDB" id="FungiDB:DIURU_004746"/>
<name>A0A642UEZ3_DIURU</name>
<dbReference type="GO" id="GO:0003924">
    <property type="term" value="F:GTPase activity"/>
    <property type="evidence" value="ECO:0007669"/>
    <property type="project" value="InterPro"/>
</dbReference>
<dbReference type="RefSeq" id="XP_034010150.1">
    <property type="nucleotide sequence ID" value="XM_034157653.1"/>
</dbReference>
<evidence type="ECO:0000313" key="3">
    <source>
        <dbReference type="Proteomes" id="UP000449547"/>
    </source>
</evidence>
<sequence>MVDPSPSPPYKVVLLGESSVGKTSLVNRFTTNEFDPHVSNTIGAAFISRQYTSSGSGRSVELQIWDTAGQERYRSLTPMYYRNAKCALICVDLSSPQESLESARYWLDQLKLHDQCRIKLVGTKSDVAVADDTSVQEFADASELKLYPTSSKTGDGIDAVFDAVVDEIDPQFFSDWDARKQLDVSQSTATPTTSRCC</sequence>
<dbReference type="Gene3D" id="3.40.50.300">
    <property type="entry name" value="P-loop containing nucleotide triphosphate hydrolases"/>
    <property type="match status" value="1"/>
</dbReference>
<reference evidence="2 3" key="1">
    <citation type="submission" date="2019-07" db="EMBL/GenBank/DDBJ databases">
        <title>Genome assembly of two rare yeast pathogens: Diutina rugosa and Trichomonascus ciferrii.</title>
        <authorList>
            <person name="Mixao V."/>
            <person name="Saus E."/>
            <person name="Hansen A."/>
            <person name="Lass-Flor C."/>
            <person name="Gabaldon T."/>
        </authorList>
    </citation>
    <scope>NUCLEOTIDE SEQUENCE [LARGE SCALE GENOMIC DNA]</scope>
    <source>
        <strain evidence="2 3">CBS 613</strain>
    </source>
</reference>
<dbReference type="EMBL" id="SWFT01000149">
    <property type="protein sequence ID" value="KAA8897893.1"/>
    <property type="molecule type" value="Genomic_DNA"/>
</dbReference>
<keyword evidence="1" id="KW-0547">Nucleotide-binding</keyword>
<dbReference type="OrthoDB" id="63533at2759"/>
<proteinExistence type="predicted"/>
<dbReference type="InterPro" id="IPR027417">
    <property type="entry name" value="P-loop_NTPase"/>
</dbReference>
<gene>
    <name evidence="2" type="ORF">DIURU_004746</name>
</gene>
<dbReference type="GO" id="GO:0005525">
    <property type="term" value="F:GTP binding"/>
    <property type="evidence" value="ECO:0007669"/>
    <property type="project" value="InterPro"/>
</dbReference>
<dbReference type="Pfam" id="PF00071">
    <property type="entry name" value="Ras"/>
    <property type="match status" value="1"/>
</dbReference>
<dbReference type="InterPro" id="IPR005225">
    <property type="entry name" value="Small_GTP-bd"/>
</dbReference>
<organism evidence="2 3">
    <name type="scientific">Diutina rugosa</name>
    <name type="common">Yeast</name>
    <name type="synonym">Candida rugosa</name>
    <dbReference type="NCBI Taxonomy" id="5481"/>
    <lineage>
        <taxon>Eukaryota</taxon>
        <taxon>Fungi</taxon>
        <taxon>Dikarya</taxon>
        <taxon>Ascomycota</taxon>
        <taxon>Saccharomycotina</taxon>
        <taxon>Pichiomycetes</taxon>
        <taxon>Debaryomycetaceae</taxon>
        <taxon>Diutina</taxon>
    </lineage>
</organism>
<evidence type="ECO:0000313" key="2">
    <source>
        <dbReference type="EMBL" id="KAA8897893.1"/>
    </source>
</evidence>
<dbReference type="AlphaFoldDB" id="A0A642UEZ3"/>
<comment type="caution">
    <text evidence="2">The sequence shown here is derived from an EMBL/GenBank/DDBJ whole genome shotgun (WGS) entry which is preliminary data.</text>
</comment>
<dbReference type="PANTHER" id="PTHR47978">
    <property type="match status" value="1"/>
</dbReference>
<dbReference type="GeneID" id="54783397"/>
<dbReference type="SMART" id="SM00174">
    <property type="entry name" value="RHO"/>
    <property type="match status" value="1"/>
</dbReference>
<dbReference type="SMART" id="SM00173">
    <property type="entry name" value="RAS"/>
    <property type="match status" value="1"/>
</dbReference>
<dbReference type="NCBIfam" id="TIGR00231">
    <property type="entry name" value="small_GTP"/>
    <property type="match status" value="1"/>
</dbReference>
<evidence type="ECO:0000256" key="1">
    <source>
        <dbReference type="ARBA" id="ARBA00022741"/>
    </source>
</evidence>
<dbReference type="SUPFAM" id="SSF52540">
    <property type="entry name" value="P-loop containing nucleoside triphosphate hydrolases"/>
    <property type="match status" value="1"/>
</dbReference>
<dbReference type="OMA" id="RFRAGPY"/>
<keyword evidence="3" id="KW-1185">Reference proteome</keyword>
<dbReference type="PROSITE" id="PS51420">
    <property type="entry name" value="RHO"/>
    <property type="match status" value="1"/>
</dbReference>
<dbReference type="Proteomes" id="UP000449547">
    <property type="component" value="Unassembled WGS sequence"/>
</dbReference>
<dbReference type="PRINTS" id="PR00449">
    <property type="entry name" value="RASTRNSFRMNG"/>
</dbReference>
<dbReference type="FunFam" id="3.40.50.300:FF:000808">
    <property type="entry name" value="Small GTP-binding protein, putative"/>
    <property type="match status" value="1"/>
</dbReference>
<dbReference type="CDD" id="cd00154">
    <property type="entry name" value="Rab"/>
    <property type="match status" value="1"/>
</dbReference>
<dbReference type="InterPro" id="IPR001806">
    <property type="entry name" value="Small_GTPase"/>
</dbReference>
<dbReference type="PROSITE" id="PS51419">
    <property type="entry name" value="RAB"/>
    <property type="match status" value="1"/>
</dbReference>
<dbReference type="PROSITE" id="PS51421">
    <property type="entry name" value="RAS"/>
    <property type="match status" value="1"/>
</dbReference>